<evidence type="ECO:0000256" key="2">
    <source>
        <dbReference type="ARBA" id="ARBA00005025"/>
    </source>
</evidence>
<dbReference type="SUPFAM" id="SSF52467">
    <property type="entry name" value="DHS-like NAD/FAD-binding domain"/>
    <property type="match status" value="1"/>
</dbReference>
<dbReference type="Gene3D" id="3.40.50.1220">
    <property type="entry name" value="TPP-binding domain"/>
    <property type="match status" value="1"/>
</dbReference>
<reference evidence="19" key="1">
    <citation type="submission" date="2020-10" db="EMBL/GenBank/DDBJ databases">
        <authorList>
            <person name="Gilroy R."/>
        </authorList>
    </citation>
    <scope>NUCLEOTIDE SEQUENCE</scope>
    <source>
        <strain evidence="19">ChiHjej12B11-29160</strain>
    </source>
</reference>
<dbReference type="InterPro" id="IPR011766">
    <property type="entry name" value="TPP_enzyme_TPP-bd"/>
</dbReference>
<evidence type="ECO:0000259" key="16">
    <source>
        <dbReference type="Pfam" id="PF00205"/>
    </source>
</evidence>
<dbReference type="SUPFAM" id="SSF52518">
    <property type="entry name" value="Thiamin diphosphate-binding fold (THDP-binding)"/>
    <property type="match status" value="2"/>
</dbReference>
<dbReference type="FunFam" id="3.40.50.970:FF:000016">
    <property type="entry name" value="Acetolactate synthase"/>
    <property type="match status" value="1"/>
</dbReference>
<dbReference type="AlphaFoldDB" id="A0A9D1HX00"/>
<dbReference type="InterPro" id="IPR039368">
    <property type="entry name" value="AHAS_TPP"/>
</dbReference>
<feature type="compositionally biased region" description="Acidic residues" evidence="15">
    <location>
        <begin position="624"/>
        <end position="641"/>
    </location>
</feature>
<dbReference type="Gene3D" id="3.40.50.970">
    <property type="match status" value="2"/>
</dbReference>
<proteinExistence type="inferred from homology"/>
<comment type="caution">
    <text evidence="19">The sequence shown here is derived from an EMBL/GenBank/DDBJ whole genome shotgun (WGS) entry which is preliminary data.</text>
</comment>
<dbReference type="InterPro" id="IPR029061">
    <property type="entry name" value="THDP-binding"/>
</dbReference>
<dbReference type="Pfam" id="PF00205">
    <property type="entry name" value="TPP_enzyme_M"/>
    <property type="match status" value="1"/>
</dbReference>
<keyword evidence="9" id="KW-0274">FAD</keyword>
<feature type="region of interest" description="Disordered" evidence="15">
    <location>
        <begin position="1"/>
        <end position="31"/>
    </location>
</feature>
<dbReference type="InterPro" id="IPR000399">
    <property type="entry name" value="TPP-bd_CS"/>
</dbReference>
<dbReference type="EC" id="2.2.1.6" evidence="4 14"/>
<gene>
    <name evidence="19" type="primary">ilvB</name>
    <name evidence="19" type="ORF">IAD17_03185</name>
</gene>
<organism evidence="19 20">
    <name type="scientific">Candidatus Coprovicinus avistercoris</name>
    <dbReference type="NCBI Taxonomy" id="2840754"/>
    <lineage>
        <taxon>Bacteria</taxon>
        <taxon>Bacillati</taxon>
        <taxon>Actinomycetota</taxon>
        <taxon>Coriobacteriia</taxon>
        <taxon>Coriobacteriales</taxon>
        <taxon>Coriobacteriaceae</taxon>
        <taxon>Coriobacteriaceae incertae sedis</taxon>
        <taxon>Candidatus Coprovicinus</taxon>
    </lineage>
</organism>
<evidence type="ECO:0000256" key="7">
    <source>
        <dbReference type="ARBA" id="ARBA00022679"/>
    </source>
</evidence>
<dbReference type="FunFam" id="3.40.50.1220:FF:000008">
    <property type="entry name" value="Acetolactate synthase"/>
    <property type="match status" value="1"/>
</dbReference>
<dbReference type="NCBIfam" id="TIGR00118">
    <property type="entry name" value="acolac_lg"/>
    <property type="match status" value="1"/>
</dbReference>
<feature type="domain" description="Thiamine pyrophosphate enzyme central" evidence="16">
    <location>
        <begin position="223"/>
        <end position="358"/>
    </location>
</feature>
<dbReference type="GO" id="GO:0003984">
    <property type="term" value="F:acetolactate synthase activity"/>
    <property type="evidence" value="ECO:0007669"/>
    <property type="project" value="UniProtKB-EC"/>
</dbReference>
<evidence type="ECO:0000256" key="3">
    <source>
        <dbReference type="ARBA" id="ARBA00007812"/>
    </source>
</evidence>
<dbReference type="CDD" id="cd02015">
    <property type="entry name" value="TPP_AHAS"/>
    <property type="match status" value="1"/>
</dbReference>
<comment type="cofactor">
    <cofactor evidence="14">
        <name>thiamine diphosphate</name>
        <dbReference type="ChEBI" id="CHEBI:58937"/>
    </cofactor>
    <text evidence="14">Binds 1 thiamine pyrophosphate per subunit.</text>
</comment>
<keyword evidence="5 14" id="KW-0028">Amino-acid biosynthesis</keyword>
<dbReference type="FunFam" id="3.40.50.970:FF:000007">
    <property type="entry name" value="Acetolactate synthase"/>
    <property type="match status" value="1"/>
</dbReference>
<feature type="domain" description="Thiamine pyrophosphate enzyme TPP-binding" evidence="17">
    <location>
        <begin position="423"/>
        <end position="570"/>
    </location>
</feature>
<dbReference type="PANTHER" id="PTHR18968:SF13">
    <property type="entry name" value="ACETOLACTATE SYNTHASE CATALYTIC SUBUNIT, MITOCHONDRIAL"/>
    <property type="match status" value="1"/>
</dbReference>
<evidence type="ECO:0000256" key="8">
    <source>
        <dbReference type="ARBA" id="ARBA00022723"/>
    </source>
</evidence>
<dbReference type="InterPro" id="IPR012846">
    <property type="entry name" value="Acetolactate_synth_lsu"/>
</dbReference>
<dbReference type="Pfam" id="PF02776">
    <property type="entry name" value="TPP_enzyme_N"/>
    <property type="match status" value="1"/>
</dbReference>
<dbReference type="GO" id="GO:0005948">
    <property type="term" value="C:acetolactate synthase complex"/>
    <property type="evidence" value="ECO:0007669"/>
    <property type="project" value="TreeGrafter"/>
</dbReference>
<comment type="pathway">
    <text evidence="1 14">Amino-acid biosynthesis; L-isoleucine biosynthesis; L-isoleucine from 2-oxobutanoate: step 1/4.</text>
</comment>
<feature type="region of interest" description="Disordered" evidence="15">
    <location>
        <begin position="616"/>
        <end position="641"/>
    </location>
</feature>
<dbReference type="GO" id="GO:0030976">
    <property type="term" value="F:thiamine pyrophosphate binding"/>
    <property type="evidence" value="ECO:0007669"/>
    <property type="project" value="UniProtKB-UniRule"/>
</dbReference>
<evidence type="ECO:0000256" key="9">
    <source>
        <dbReference type="ARBA" id="ARBA00022827"/>
    </source>
</evidence>
<evidence type="ECO:0000256" key="5">
    <source>
        <dbReference type="ARBA" id="ARBA00022605"/>
    </source>
</evidence>
<evidence type="ECO:0000256" key="11">
    <source>
        <dbReference type="ARBA" id="ARBA00023052"/>
    </source>
</evidence>
<dbReference type="InterPro" id="IPR029035">
    <property type="entry name" value="DHS-like_NAD/FAD-binding_dom"/>
</dbReference>
<keyword evidence="8 14" id="KW-0479">Metal-binding</keyword>
<dbReference type="CDD" id="cd07035">
    <property type="entry name" value="TPP_PYR_POX_like"/>
    <property type="match status" value="1"/>
</dbReference>
<comment type="cofactor">
    <cofactor evidence="14">
        <name>Mg(2+)</name>
        <dbReference type="ChEBI" id="CHEBI:18420"/>
    </cofactor>
    <text evidence="14">Binds 1 Mg(2+) ion per subunit.</text>
</comment>
<evidence type="ECO:0000256" key="12">
    <source>
        <dbReference type="ARBA" id="ARBA00023304"/>
    </source>
</evidence>
<evidence type="ECO:0000259" key="18">
    <source>
        <dbReference type="Pfam" id="PF02776"/>
    </source>
</evidence>
<evidence type="ECO:0000313" key="20">
    <source>
        <dbReference type="Proteomes" id="UP000824078"/>
    </source>
</evidence>
<dbReference type="PROSITE" id="PS00187">
    <property type="entry name" value="TPP_ENZYMES"/>
    <property type="match status" value="1"/>
</dbReference>
<reference evidence="19" key="2">
    <citation type="journal article" date="2021" name="PeerJ">
        <title>Extensive microbial diversity within the chicken gut microbiome revealed by metagenomics and culture.</title>
        <authorList>
            <person name="Gilroy R."/>
            <person name="Ravi A."/>
            <person name="Getino M."/>
            <person name="Pursley I."/>
            <person name="Horton D.L."/>
            <person name="Alikhan N.F."/>
            <person name="Baker D."/>
            <person name="Gharbi K."/>
            <person name="Hall N."/>
            <person name="Watson M."/>
            <person name="Adriaenssens E.M."/>
            <person name="Foster-Nyarko E."/>
            <person name="Jarju S."/>
            <person name="Secka A."/>
            <person name="Antonio M."/>
            <person name="Oren A."/>
            <person name="Chaudhuri R.R."/>
            <person name="La Ragione R."/>
            <person name="Hildebrand F."/>
            <person name="Pallen M.J."/>
        </authorList>
    </citation>
    <scope>NUCLEOTIDE SEQUENCE</scope>
    <source>
        <strain evidence="19">ChiHjej12B11-29160</strain>
    </source>
</reference>
<evidence type="ECO:0000259" key="17">
    <source>
        <dbReference type="Pfam" id="PF02775"/>
    </source>
</evidence>
<evidence type="ECO:0000256" key="13">
    <source>
        <dbReference type="ARBA" id="ARBA00048670"/>
    </source>
</evidence>
<comment type="catalytic activity">
    <reaction evidence="13 14">
        <text>2 pyruvate + H(+) = (2S)-2-acetolactate + CO2</text>
        <dbReference type="Rhea" id="RHEA:25249"/>
        <dbReference type="ChEBI" id="CHEBI:15361"/>
        <dbReference type="ChEBI" id="CHEBI:15378"/>
        <dbReference type="ChEBI" id="CHEBI:16526"/>
        <dbReference type="ChEBI" id="CHEBI:58476"/>
        <dbReference type="EC" id="2.2.1.6"/>
    </reaction>
</comment>
<evidence type="ECO:0000256" key="6">
    <source>
        <dbReference type="ARBA" id="ARBA00022630"/>
    </source>
</evidence>
<dbReference type="GO" id="GO:0009099">
    <property type="term" value="P:L-valine biosynthetic process"/>
    <property type="evidence" value="ECO:0007669"/>
    <property type="project" value="TreeGrafter"/>
</dbReference>
<evidence type="ECO:0000313" key="19">
    <source>
        <dbReference type="EMBL" id="HIU23909.1"/>
    </source>
</evidence>
<dbReference type="InterPro" id="IPR012001">
    <property type="entry name" value="Thiamin_PyroP_enz_TPP-bd_dom"/>
</dbReference>
<evidence type="ECO:0000256" key="14">
    <source>
        <dbReference type="RuleBase" id="RU003591"/>
    </source>
</evidence>
<dbReference type="Pfam" id="PF02775">
    <property type="entry name" value="TPP_enzyme_C"/>
    <property type="match status" value="1"/>
</dbReference>
<name>A0A9D1HX00_9ACTN</name>
<keyword evidence="6" id="KW-0285">Flavoprotein</keyword>
<dbReference type="InterPro" id="IPR045229">
    <property type="entry name" value="TPP_enz"/>
</dbReference>
<evidence type="ECO:0000256" key="1">
    <source>
        <dbReference type="ARBA" id="ARBA00004974"/>
    </source>
</evidence>
<keyword evidence="7 14" id="KW-0808">Transferase</keyword>
<sequence>MITTEEKIERKRRAIEGRPLGPGSHTEHEGKTMTGAQAIIASLEAEGVDTIFGYPGGQAIKIYDALYDSKKIHHILARHEQAAVHEADGYARSTGKVGVVLVTSGPGATNTVTGIATAYMDSVPLVVITGQVTRGVIGTDSFQESDIVGITMPVVKHSYLLQSTDDLTRTFREAFYIASTGRPGPVLIDVPSDLSGAEMVFHYPDKISLPSYRPTYKGNAKQVREAARYIQQAKKPLIMAGGGIVTSHACVELTQLAERMCIPVVTTLMGKGAMRCSNPLNLGPVGMHGSKYANRAVTECDLLIAVGARFSDRVTGKVSEFAPHAKIIHVDIDPAEIGKIVPADVPIVGDARGVLAALNDQLAKIDAQPVGKEWFKEVCTWRERWPFYTADFADYPDKIAPEVVLEHLSQKLDPEASIVTTEVGQHQMWALQNIHREHARTFISSGGLGTMGFGFPAAIGAKIACPEDEVVCIAGDGSFQMNLQEMATAIVNNVPVKVLIIDNRALGMVHQWQHLFYHDRYSSTELAPVPDFVALAQAYGWQGARITHPDEIDDALDAMLASDGPYLLDVIIPTMQTVYPMVAPGAALDDIIGALDVTLGGVRITQKGFDDADAAASVRHVSDDDSDNFDDEVSDEEGGDE</sequence>
<dbReference type="InterPro" id="IPR012000">
    <property type="entry name" value="Thiamin_PyroP_enz_cen_dom"/>
</dbReference>
<dbReference type="Proteomes" id="UP000824078">
    <property type="component" value="Unassembled WGS sequence"/>
</dbReference>
<keyword evidence="12 14" id="KW-0100">Branched-chain amino acid biosynthesis</keyword>
<dbReference type="GO" id="GO:0009097">
    <property type="term" value="P:isoleucine biosynthetic process"/>
    <property type="evidence" value="ECO:0007669"/>
    <property type="project" value="TreeGrafter"/>
</dbReference>
<evidence type="ECO:0000256" key="4">
    <source>
        <dbReference type="ARBA" id="ARBA00013145"/>
    </source>
</evidence>
<keyword evidence="10 14" id="KW-0460">Magnesium</keyword>
<evidence type="ECO:0000256" key="15">
    <source>
        <dbReference type="SAM" id="MobiDB-lite"/>
    </source>
</evidence>
<protein>
    <recommendedName>
        <fullName evidence="4 14">Acetolactate synthase</fullName>
        <ecNumber evidence="4 14">2.2.1.6</ecNumber>
    </recommendedName>
</protein>
<comment type="pathway">
    <text evidence="2 14">Amino-acid biosynthesis; L-valine biosynthesis; L-valine from pyruvate: step 1/4.</text>
</comment>
<comment type="similarity">
    <text evidence="3 14">Belongs to the TPP enzyme family.</text>
</comment>
<dbReference type="GO" id="GO:0000287">
    <property type="term" value="F:magnesium ion binding"/>
    <property type="evidence" value="ECO:0007669"/>
    <property type="project" value="UniProtKB-UniRule"/>
</dbReference>
<dbReference type="GO" id="GO:0050660">
    <property type="term" value="F:flavin adenine dinucleotide binding"/>
    <property type="evidence" value="ECO:0007669"/>
    <property type="project" value="InterPro"/>
</dbReference>
<evidence type="ECO:0000256" key="10">
    <source>
        <dbReference type="ARBA" id="ARBA00022842"/>
    </source>
</evidence>
<keyword evidence="11 14" id="KW-0786">Thiamine pyrophosphate</keyword>
<dbReference type="PANTHER" id="PTHR18968">
    <property type="entry name" value="THIAMINE PYROPHOSPHATE ENZYMES"/>
    <property type="match status" value="1"/>
</dbReference>
<feature type="domain" description="Thiamine pyrophosphate enzyme N-terminal TPP-binding" evidence="18">
    <location>
        <begin position="33"/>
        <end position="148"/>
    </location>
</feature>
<dbReference type="EMBL" id="DVMQ01000011">
    <property type="protein sequence ID" value="HIU23909.1"/>
    <property type="molecule type" value="Genomic_DNA"/>
</dbReference>
<accession>A0A9D1HX00</accession>